<feature type="domain" description="S-Me-THD-like C-terminal" evidence="2">
    <location>
        <begin position="166"/>
        <end position="352"/>
    </location>
</feature>
<dbReference type="Pfam" id="PF20906">
    <property type="entry name" value="S-Me-THD_C"/>
    <property type="match status" value="1"/>
</dbReference>
<dbReference type="Proteomes" id="UP001177592">
    <property type="component" value="Plasmid paNv_CAN1"/>
</dbReference>
<evidence type="ECO:0000259" key="1">
    <source>
        <dbReference type="Pfam" id="PF06032"/>
    </source>
</evidence>
<geneLocation type="plasmid" evidence="5">
    <name>parsfin2</name>
</geneLocation>
<dbReference type="InterPro" id="IPR010318">
    <property type="entry name" value="S-Me-THD_N"/>
</dbReference>
<proteinExistence type="predicted"/>
<accession>A0A4P7KZA9</accession>
<sequence length="364" mass="39827">MLLDVEAIEHISYGASVLASGGGGDPYIGKIMAQQAIEKHGPIRLISINELHPNDMLLSTGMTGSPAVMIEKLPNGKESILACRRVEESLKKKITAIYPIEAGGINSLLPLTTACLLGLPVVDVDGMGRAFPQFHMTTFYLDKINASPFVVIDEKLNTVMVDATDSYQSEIFIRTITDKMGGAAIFAGYPISAIQAEKSGIAGSLSLMKSIGEQMHQAIVNKDNLVNTLASILNGYVLFRGKLNRLNRRSEGGFTHGYASFLSLDDKKMSFTVLFQNEYLLVQKTDTPLCMTPDLIILVDEDTGVPILTERLSYGMNVVAIGAPANEKWRTPRGIEVSGPNYFKYSLNYVSVEQLVENDKRERV</sequence>
<evidence type="ECO:0000313" key="3">
    <source>
        <dbReference type="EMBL" id="QBY45695.1"/>
    </source>
</evidence>
<dbReference type="InterPro" id="IPR048350">
    <property type="entry name" value="S-Me-THD-like_C"/>
</dbReference>
<reference evidence="4" key="2">
    <citation type="submission" date="2023-04" db="EMBL/GenBank/DDBJ databases">
        <title>Genome dynamics across the evolutionary transition to endosymbiosis.</title>
        <authorList>
            <person name="Siozios S."/>
            <person name="Nadal-Jimenez P."/>
            <person name="Azagi T."/>
            <person name="Sprong H."/>
            <person name="Frost C.L."/>
            <person name="Parratt S.R."/>
            <person name="Taylor G."/>
            <person name="Brettell L."/>
            <person name="Lew K.C."/>
            <person name="Croft L."/>
            <person name="King K.C."/>
            <person name="Brockhurst M.A."/>
            <person name="Hypsa V."/>
            <person name="Novakova E."/>
            <person name="Darby A.C."/>
            <person name="Hurst G.D.D."/>
        </authorList>
    </citation>
    <scope>NUCLEOTIDE SEQUENCE</scope>
    <source>
        <strain evidence="4">ANv_CAN</strain>
        <plasmid evidence="4">paNv_CAN1</plasmid>
    </source>
</reference>
<dbReference type="Gene3D" id="3.40.1610.10">
    <property type="entry name" value="CV3147-like domain"/>
    <property type="match status" value="1"/>
</dbReference>
<dbReference type="EMBL" id="CP038614">
    <property type="protein sequence ID" value="QBY45695.1"/>
    <property type="molecule type" value="Genomic_DNA"/>
</dbReference>
<dbReference type="InterPro" id="IPR027479">
    <property type="entry name" value="S-Me-THD_N_sf"/>
</dbReference>
<dbReference type="AlphaFoldDB" id="A0A4P7KZA9"/>
<protein>
    <submittedName>
        <fullName evidence="4">DUF917 domain-containing protein</fullName>
    </submittedName>
</protein>
<name>A0A4P7KZA9_9GAMM</name>
<evidence type="ECO:0000313" key="4">
    <source>
        <dbReference type="EMBL" id="WGM07950.1"/>
    </source>
</evidence>
<reference evidence="3 5" key="1">
    <citation type="submission" date="2019-03" db="EMBL/GenBank/DDBJ databases">
        <title>Long-read sequencing reveals hyperdense prophage content in a complex bacterial symbiont genome.</title>
        <authorList>
            <person name="Frost C.L."/>
            <person name="Siozios S."/>
            <person name="Nadal-Jimenez P."/>
            <person name="Brockhurst M.A."/>
            <person name="King K.C."/>
            <person name="Darby A.C."/>
            <person name="Hurst G.D.D."/>
        </authorList>
    </citation>
    <scope>NUCLEOTIDE SEQUENCE [LARGE SCALE GENOMIC DNA]</scope>
    <source>
        <strain evidence="3 5">FIN</strain>
        <plasmid evidence="5">parsfin2</plasmid>
        <plasmid evidence="3">pArsFIN2</plasmid>
    </source>
</reference>
<geneLocation type="plasmid" evidence="4 6">
    <name>paNv_CAN1</name>
</geneLocation>
<keyword evidence="6" id="KW-1185">Reference proteome</keyword>
<organism evidence="3 5">
    <name type="scientific">Arsenophonus nasoniae</name>
    <name type="common">son-killer infecting Nasonia vitripennis</name>
    <dbReference type="NCBI Taxonomy" id="638"/>
    <lineage>
        <taxon>Bacteria</taxon>
        <taxon>Pseudomonadati</taxon>
        <taxon>Pseudomonadota</taxon>
        <taxon>Gammaproteobacteria</taxon>
        <taxon>Enterobacterales</taxon>
        <taxon>Morganellaceae</taxon>
        <taxon>Arsenophonus</taxon>
    </lineage>
</organism>
<dbReference type="SUPFAM" id="SSF160991">
    <property type="entry name" value="CV3147-like"/>
    <property type="match status" value="1"/>
</dbReference>
<geneLocation type="plasmid" evidence="3">
    <name>pArsFIN2</name>
</geneLocation>
<dbReference type="GeneID" id="39751923"/>
<evidence type="ECO:0000313" key="6">
    <source>
        <dbReference type="Proteomes" id="UP001177592"/>
    </source>
</evidence>
<keyword evidence="3" id="KW-0614">Plasmid</keyword>
<gene>
    <name evidence="3" type="ORF">ArsFIN_43060</name>
    <name evidence="4" type="ORF">QE258_22090</name>
</gene>
<dbReference type="InterPro" id="IPR024071">
    <property type="entry name" value="S-Me-THD_C_sf"/>
</dbReference>
<dbReference type="EMBL" id="CP123524">
    <property type="protein sequence ID" value="WGM07950.1"/>
    <property type="molecule type" value="Genomic_DNA"/>
</dbReference>
<dbReference type="Gene3D" id="2.40.390.10">
    <property type="entry name" value="CV3147-like"/>
    <property type="match status" value="1"/>
</dbReference>
<evidence type="ECO:0000313" key="5">
    <source>
        <dbReference type="Proteomes" id="UP000295134"/>
    </source>
</evidence>
<feature type="domain" description="S-Me-THD N-terminal" evidence="1">
    <location>
        <begin position="7"/>
        <end position="162"/>
    </location>
</feature>
<dbReference type="Proteomes" id="UP000295134">
    <property type="component" value="Plasmid pArsFIN2"/>
</dbReference>
<dbReference type="RefSeq" id="WP_034250221.1">
    <property type="nucleotide sequence ID" value="NZ_CP038614.1"/>
</dbReference>
<dbReference type="Pfam" id="PF06032">
    <property type="entry name" value="S-Me-THD_N"/>
    <property type="match status" value="1"/>
</dbReference>
<evidence type="ECO:0000259" key="2">
    <source>
        <dbReference type="Pfam" id="PF20906"/>
    </source>
</evidence>
<dbReference type="KEGG" id="ans:ArsFIN_43060"/>